<name>A0A087EDR5_9BIFI</name>
<dbReference type="Proteomes" id="UP000029080">
    <property type="component" value="Unassembled WGS sequence"/>
</dbReference>
<sequence>MTAVVLFTIAGFLIGAVIAYVIIYYAIAGGLKESGLVRKAQDVNDRLYDIQLRLDRLEKAKGIED</sequence>
<accession>A0A087EDR5</accession>
<dbReference type="AlphaFoldDB" id="A0A087EDR5"/>
<evidence type="ECO:0000313" key="1">
    <source>
        <dbReference type="EMBL" id="KFJ05916.1"/>
    </source>
</evidence>
<gene>
    <name evidence="1" type="ORF">BITS_1054</name>
</gene>
<comment type="caution">
    <text evidence="1">The sequence shown here is derived from an EMBL/GenBank/DDBJ whole genome shotgun (WGS) entry which is preliminary data.</text>
</comment>
<proteinExistence type="predicted"/>
<evidence type="ECO:0000313" key="2">
    <source>
        <dbReference type="Proteomes" id="UP000029080"/>
    </source>
</evidence>
<dbReference type="EMBL" id="JGZU01000011">
    <property type="protein sequence ID" value="KFJ05916.1"/>
    <property type="molecule type" value="Genomic_DNA"/>
</dbReference>
<reference evidence="1 2" key="1">
    <citation type="submission" date="2014-03" db="EMBL/GenBank/DDBJ databases">
        <title>Genomics of Bifidobacteria.</title>
        <authorList>
            <person name="Ventura M."/>
            <person name="Milani C."/>
            <person name="Lugli G.A."/>
        </authorList>
    </citation>
    <scope>NUCLEOTIDE SEQUENCE [LARGE SCALE GENOMIC DNA]</scope>
    <source>
        <strain evidence="1 2">JCM 13495</strain>
    </source>
</reference>
<protein>
    <submittedName>
        <fullName evidence="1">Uncharacterized protein</fullName>
    </submittedName>
</protein>
<organism evidence="1 2">
    <name type="scientific">Bifidobacterium tsurumiense</name>
    <dbReference type="NCBI Taxonomy" id="356829"/>
    <lineage>
        <taxon>Bacteria</taxon>
        <taxon>Bacillati</taxon>
        <taxon>Actinomycetota</taxon>
        <taxon>Actinomycetes</taxon>
        <taxon>Bifidobacteriales</taxon>
        <taxon>Bifidobacteriaceae</taxon>
        <taxon>Bifidobacterium</taxon>
    </lineage>
</organism>
<keyword evidence="2" id="KW-1185">Reference proteome</keyword>
<dbReference type="RefSeq" id="WP_026641983.1">
    <property type="nucleotide sequence ID" value="NZ_JGZU01000011.1"/>
</dbReference>